<reference evidence="3" key="1">
    <citation type="submission" date="2021-03" db="EMBL/GenBank/DDBJ databases">
        <title>novel species isolated from a fishpond in China.</title>
        <authorList>
            <person name="Lu H."/>
            <person name="Cai Z."/>
        </authorList>
    </citation>
    <scope>NUCLEOTIDE SEQUENCE</scope>
    <source>
        <strain evidence="3">JCM 30855</strain>
    </source>
</reference>
<dbReference type="SUPFAM" id="SSF48317">
    <property type="entry name" value="Acid phosphatase/Vanadium-dependent haloperoxidase"/>
    <property type="match status" value="1"/>
</dbReference>
<gene>
    <name evidence="3" type="ORF">J0A66_16535</name>
</gene>
<dbReference type="InterPro" id="IPR000326">
    <property type="entry name" value="PAP2/HPO"/>
</dbReference>
<evidence type="ECO:0000313" key="3">
    <source>
        <dbReference type="EMBL" id="MBN7826845.1"/>
    </source>
</evidence>
<organism evidence="3 4">
    <name type="scientific">Bowmanella dokdonensis</name>
    <dbReference type="NCBI Taxonomy" id="751969"/>
    <lineage>
        <taxon>Bacteria</taxon>
        <taxon>Pseudomonadati</taxon>
        <taxon>Pseudomonadota</taxon>
        <taxon>Gammaproteobacteria</taxon>
        <taxon>Alteromonadales</taxon>
        <taxon>Alteromonadaceae</taxon>
        <taxon>Bowmanella</taxon>
    </lineage>
</organism>
<dbReference type="EMBL" id="JAFKCV010000011">
    <property type="protein sequence ID" value="MBN7826845.1"/>
    <property type="molecule type" value="Genomic_DNA"/>
</dbReference>
<name>A0A939IQE0_9ALTE</name>
<dbReference type="Proteomes" id="UP000664654">
    <property type="component" value="Unassembled WGS sequence"/>
</dbReference>
<feature type="transmembrane region" description="Helical" evidence="1">
    <location>
        <begin position="123"/>
        <end position="141"/>
    </location>
</feature>
<dbReference type="CDD" id="cd03396">
    <property type="entry name" value="PAP2_like_6"/>
    <property type="match status" value="1"/>
</dbReference>
<dbReference type="AlphaFoldDB" id="A0A939IQE0"/>
<dbReference type="RefSeq" id="WP_206574959.1">
    <property type="nucleotide sequence ID" value="NZ_JAFKCV010000011.1"/>
</dbReference>
<keyword evidence="1" id="KW-0812">Transmembrane</keyword>
<protein>
    <submittedName>
        <fullName evidence="3">Phosphatase PAP2 family protein</fullName>
    </submittedName>
</protein>
<sequence>MDIAVQQWLYQPLSHQWLWHKQEPWARLLFYTGPKGALMCLFVGSLAMLVMNTRRYGRAGAKPGLLILLLSLALVPAAVGMLKGVTSVACPVDLQPFGGHYPYMPLLTDSLTQWQLSGQQNCFPAGHASGGFALLSLLFLVQGPGRRRQALVGTMSLGWTMGLYKMAVGDHFLSHTLVSMQLAWLIICCVAWWVYRFYPLPPGADESVFSG</sequence>
<evidence type="ECO:0000313" key="4">
    <source>
        <dbReference type="Proteomes" id="UP000664654"/>
    </source>
</evidence>
<dbReference type="InterPro" id="IPR036938">
    <property type="entry name" value="PAP2/HPO_sf"/>
</dbReference>
<keyword evidence="4" id="KW-1185">Reference proteome</keyword>
<accession>A0A939IQE0</accession>
<dbReference type="Gene3D" id="1.20.144.10">
    <property type="entry name" value="Phosphatidic acid phosphatase type 2/haloperoxidase"/>
    <property type="match status" value="1"/>
</dbReference>
<evidence type="ECO:0000259" key="2">
    <source>
        <dbReference type="Pfam" id="PF01569"/>
    </source>
</evidence>
<keyword evidence="1" id="KW-1133">Transmembrane helix</keyword>
<feature type="transmembrane region" description="Helical" evidence="1">
    <location>
        <begin position="28"/>
        <end position="51"/>
    </location>
</feature>
<evidence type="ECO:0000256" key="1">
    <source>
        <dbReference type="SAM" id="Phobius"/>
    </source>
</evidence>
<feature type="transmembrane region" description="Helical" evidence="1">
    <location>
        <begin position="172"/>
        <end position="195"/>
    </location>
</feature>
<dbReference type="Pfam" id="PF01569">
    <property type="entry name" value="PAP2"/>
    <property type="match status" value="1"/>
</dbReference>
<keyword evidence="1" id="KW-0472">Membrane</keyword>
<feature type="domain" description="Phosphatidic acid phosphatase type 2/haloperoxidase" evidence="2">
    <location>
        <begin position="65"/>
        <end position="196"/>
    </location>
</feature>
<feature type="transmembrane region" description="Helical" evidence="1">
    <location>
        <begin position="63"/>
        <end position="82"/>
    </location>
</feature>
<proteinExistence type="predicted"/>
<comment type="caution">
    <text evidence="3">The sequence shown here is derived from an EMBL/GenBank/DDBJ whole genome shotgun (WGS) entry which is preliminary data.</text>
</comment>